<name>A0A6N7PEX2_9BACT</name>
<evidence type="ECO:0000259" key="1">
    <source>
        <dbReference type="Pfam" id="PF13577"/>
    </source>
</evidence>
<dbReference type="InterPro" id="IPR032710">
    <property type="entry name" value="NTF2-like_dom_sf"/>
</dbReference>
<evidence type="ECO:0000313" key="2">
    <source>
        <dbReference type="EMBL" id="MRG90367.1"/>
    </source>
</evidence>
<dbReference type="Pfam" id="PF13577">
    <property type="entry name" value="SnoaL_4"/>
    <property type="match status" value="1"/>
</dbReference>
<dbReference type="EMBL" id="WJIE01000001">
    <property type="protein sequence ID" value="MRG90367.1"/>
    <property type="molecule type" value="Genomic_DNA"/>
</dbReference>
<dbReference type="AlphaFoldDB" id="A0A6N7PEX2"/>
<dbReference type="OrthoDB" id="981191at2"/>
<proteinExistence type="predicted"/>
<dbReference type="Proteomes" id="UP000440224">
    <property type="component" value="Unassembled WGS sequence"/>
</dbReference>
<organism evidence="2 3">
    <name type="scientific">Polyangium spumosum</name>
    <dbReference type="NCBI Taxonomy" id="889282"/>
    <lineage>
        <taxon>Bacteria</taxon>
        <taxon>Pseudomonadati</taxon>
        <taxon>Myxococcota</taxon>
        <taxon>Polyangia</taxon>
        <taxon>Polyangiales</taxon>
        <taxon>Polyangiaceae</taxon>
        <taxon>Polyangium</taxon>
    </lineage>
</organism>
<reference evidence="2 3" key="1">
    <citation type="submission" date="2019-10" db="EMBL/GenBank/DDBJ databases">
        <title>A soil myxobacterium in the family Polyangiaceae.</title>
        <authorList>
            <person name="Li Y."/>
            <person name="Wang J."/>
        </authorList>
    </citation>
    <scope>NUCLEOTIDE SEQUENCE [LARGE SCALE GENOMIC DNA]</scope>
    <source>
        <strain evidence="2 3">DSM 14734</strain>
    </source>
</reference>
<dbReference type="InterPro" id="IPR037401">
    <property type="entry name" value="SnoaL-like"/>
</dbReference>
<dbReference type="SUPFAM" id="SSF54427">
    <property type="entry name" value="NTF2-like"/>
    <property type="match status" value="1"/>
</dbReference>
<keyword evidence="3" id="KW-1185">Reference proteome</keyword>
<dbReference type="Gene3D" id="3.10.450.50">
    <property type="match status" value="1"/>
</dbReference>
<evidence type="ECO:0000313" key="3">
    <source>
        <dbReference type="Proteomes" id="UP000440224"/>
    </source>
</evidence>
<feature type="domain" description="SnoaL-like" evidence="1">
    <location>
        <begin position="66"/>
        <end position="206"/>
    </location>
</feature>
<protein>
    <recommendedName>
        <fullName evidence="1">SnoaL-like domain-containing protein</fullName>
    </recommendedName>
</protein>
<sequence length="218" mass="22944">MGGAVPWKERCTMERSSRLGSRSSWGRVGAALCAGALGAIAIGAVTPAQGGHPWGGHPGGGPPGLQRLLDEAEIEKLTYCYAQATDTIGRGDVEGGRSLYEQCFTPNAVLEVYFPDNPPNGPPGLTSGPSAWADVANDVFVTAGYLSTQHLNSNVVINVQGNTATMSTYLSATHVLDPAGAVDMAVGTYDDIVVRTPQGWKIAKRTLRLLTFMRVESP</sequence>
<accession>A0A6N7PEX2</accession>
<gene>
    <name evidence="2" type="ORF">GF068_00285</name>
</gene>
<comment type="caution">
    <text evidence="2">The sequence shown here is derived from an EMBL/GenBank/DDBJ whole genome shotgun (WGS) entry which is preliminary data.</text>
</comment>